<protein>
    <submittedName>
        <fullName evidence="6">Helix-turn-helix transcriptional regulator</fullName>
    </submittedName>
</protein>
<keyword evidence="2" id="KW-0238">DNA-binding</keyword>
<dbReference type="GO" id="GO:0003700">
    <property type="term" value="F:DNA-binding transcription factor activity"/>
    <property type="evidence" value="ECO:0007669"/>
    <property type="project" value="InterPro"/>
</dbReference>
<dbReference type="PRINTS" id="PR00778">
    <property type="entry name" value="HTHARSR"/>
</dbReference>
<evidence type="ECO:0000256" key="4">
    <source>
        <dbReference type="SAM" id="MobiDB-lite"/>
    </source>
</evidence>
<dbReference type="GO" id="GO:0003677">
    <property type="term" value="F:DNA binding"/>
    <property type="evidence" value="ECO:0007669"/>
    <property type="project" value="UniProtKB-KW"/>
</dbReference>
<evidence type="ECO:0000256" key="3">
    <source>
        <dbReference type="ARBA" id="ARBA00023163"/>
    </source>
</evidence>
<feature type="region of interest" description="Disordered" evidence="4">
    <location>
        <begin position="99"/>
        <end position="122"/>
    </location>
</feature>
<dbReference type="SUPFAM" id="SSF46785">
    <property type="entry name" value="Winged helix' DNA-binding domain"/>
    <property type="match status" value="1"/>
</dbReference>
<gene>
    <name evidence="6" type="ORF">IDH44_12830</name>
</gene>
<evidence type="ECO:0000256" key="2">
    <source>
        <dbReference type="ARBA" id="ARBA00023125"/>
    </source>
</evidence>
<dbReference type="PROSITE" id="PS50987">
    <property type="entry name" value="HTH_ARSR_2"/>
    <property type="match status" value="1"/>
</dbReference>
<sequence>MRTLVHPERDQLQLTTILAALSDPIRLRLIRELALAGEMPCGEFASPVAKSTMSHHVRTLREAGVLRVRLQGTQRRLSLRSEDLDARFPGLLSAVLQADASVEDSARSIEPEPREGEEGGMA</sequence>
<dbReference type="PANTHER" id="PTHR33154">
    <property type="entry name" value="TRANSCRIPTIONAL REGULATOR, ARSR FAMILY"/>
    <property type="match status" value="1"/>
</dbReference>
<evidence type="ECO:0000313" key="6">
    <source>
        <dbReference type="EMBL" id="MBD2846082.1"/>
    </source>
</evidence>
<dbReference type="AlphaFoldDB" id="A0A927BTM7"/>
<dbReference type="InterPro" id="IPR036390">
    <property type="entry name" value="WH_DNA-bd_sf"/>
</dbReference>
<dbReference type="SMART" id="SM00418">
    <property type="entry name" value="HTH_ARSR"/>
    <property type="match status" value="1"/>
</dbReference>
<dbReference type="Proteomes" id="UP000621560">
    <property type="component" value="Unassembled WGS sequence"/>
</dbReference>
<dbReference type="CDD" id="cd00090">
    <property type="entry name" value="HTH_ARSR"/>
    <property type="match status" value="1"/>
</dbReference>
<evidence type="ECO:0000256" key="1">
    <source>
        <dbReference type="ARBA" id="ARBA00023015"/>
    </source>
</evidence>
<accession>A0A927BTM7</accession>
<reference evidence="6" key="1">
    <citation type="submission" date="2020-09" db="EMBL/GenBank/DDBJ databases">
        <title>A novel bacterium of genus Paenibacillus, isolated from South China Sea.</title>
        <authorList>
            <person name="Huang H."/>
            <person name="Mo K."/>
            <person name="Hu Y."/>
        </authorList>
    </citation>
    <scope>NUCLEOTIDE SEQUENCE</scope>
    <source>
        <strain evidence="6">IB182496</strain>
    </source>
</reference>
<keyword evidence="1" id="KW-0805">Transcription regulation</keyword>
<feature type="compositionally biased region" description="Basic and acidic residues" evidence="4">
    <location>
        <begin position="104"/>
        <end position="122"/>
    </location>
</feature>
<feature type="domain" description="HTH arsR-type" evidence="5">
    <location>
        <begin position="6"/>
        <end position="99"/>
    </location>
</feature>
<dbReference type="RefSeq" id="WP_190918207.1">
    <property type="nucleotide sequence ID" value="NZ_JACXIZ010000020.1"/>
</dbReference>
<dbReference type="InterPro" id="IPR051081">
    <property type="entry name" value="HTH_MetalResp_TranReg"/>
</dbReference>
<dbReference type="InterPro" id="IPR011991">
    <property type="entry name" value="ArsR-like_HTH"/>
</dbReference>
<dbReference type="InterPro" id="IPR036388">
    <property type="entry name" value="WH-like_DNA-bd_sf"/>
</dbReference>
<evidence type="ECO:0000313" key="7">
    <source>
        <dbReference type="Proteomes" id="UP000621560"/>
    </source>
</evidence>
<keyword evidence="7" id="KW-1185">Reference proteome</keyword>
<dbReference type="Pfam" id="PF12840">
    <property type="entry name" value="HTH_20"/>
    <property type="match status" value="1"/>
</dbReference>
<dbReference type="EMBL" id="JACXIZ010000020">
    <property type="protein sequence ID" value="MBD2846082.1"/>
    <property type="molecule type" value="Genomic_DNA"/>
</dbReference>
<dbReference type="Gene3D" id="1.10.10.10">
    <property type="entry name" value="Winged helix-like DNA-binding domain superfamily/Winged helix DNA-binding domain"/>
    <property type="match status" value="1"/>
</dbReference>
<comment type="caution">
    <text evidence="6">The sequence shown here is derived from an EMBL/GenBank/DDBJ whole genome shotgun (WGS) entry which is preliminary data.</text>
</comment>
<evidence type="ECO:0000259" key="5">
    <source>
        <dbReference type="PROSITE" id="PS50987"/>
    </source>
</evidence>
<proteinExistence type="predicted"/>
<organism evidence="6 7">
    <name type="scientific">Paenibacillus sabuli</name>
    <dbReference type="NCBI Taxonomy" id="2772509"/>
    <lineage>
        <taxon>Bacteria</taxon>
        <taxon>Bacillati</taxon>
        <taxon>Bacillota</taxon>
        <taxon>Bacilli</taxon>
        <taxon>Bacillales</taxon>
        <taxon>Paenibacillaceae</taxon>
        <taxon>Paenibacillus</taxon>
    </lineage>
</organism>
<dbReference type="PANTHER" id="PTHR33154:SF12">
    <property type="entry name" value="TRANSCRIPTIONAL REGULATORY PROTEIN"/>
    <property type="match status" value="1"/>
</dbReference>
<name>A0A927BTM7_9BACL</name>
<dbReference type="InterPro" id="IPR001845">
    <property type="entry name" value="HTH_ArsR_DNA-bd_dom"/>
</dbReference>
<keyword evidence="3" id="KW-0804">Transcription</keyword>